<protein>
    <submittedName>
        <fullName evidence="4">Response regulator transcription factor</fullName>
    </submittedName>
</protein>
<comment type="caution">
    <text evidence="4">The sequence shown here is derived from an EMBL/GenBank/DDBJ whole genome shotgun (WGS) entry which is preliminary data.</text>
</comment>
<dbReference type="SMART" id="SM00850">
    <property type="entry name" value="LytTR"/>
    <property type="match status" value="1"/>
</dbReference>
<dbReference type="Gene3D" id="3.40.50.2300">
    <property type="match status" value="1"/>
</dbReference>
<dbReference type="Proteomes" id="UP000680158">
    <property type="component" value="Unassembled WGS sequence"/>
</dbReference>
<dbReference type="SMART" id="SM00448">
    <property type="entry name" value="REC"/>
    <property type="match status" value="1"/>
</dbReference>
<reference evidence="4 5" key="1">
    <citation type="submission" date="2021-04" db="EMBL/GenBank/DDBJ databases">
        <title>novel species isolated from subtropical streams in China.</title>
        <authorList>
            <person name="Lu H."/>
        </authorList>
    </citation>
    <scope>NUCLEOTIDE SEQUENCE [LARGE SCALE GENOMIC DNA]</scope>
    <source>
        <strain evidence="4 5">BYS107W</strain>
    </source>
</reference>
<evidence type="ECO:0000313" key="4">
    <source>
        <dbReference type="EMBL" id="MBR7748187.1"/>
    </source>
</evidence>
<evidence type="ECO:0000259" key="3">
    <source>
        <dbReference type="PROSITE" id="PS50930"/>
    </source>
</evidence>
<dbReference type="InterPro" id="IPR011006">
    <property type="entry name" value="CheY-like_superfamily"/>
</dbReference>
<dbReference type="RefSeq" id="WP_212685526.1">
    <property type="nucleotide sequence ID" value="NZ_JAGSPM010000013.1"/>
</dbReference>
<dbReference type="PROSITE" id="PS50930">
    <property type="entry name" value="HTH_LYTTR"/>
    <property type="match status" value="1"/>
</dbReference>
<keyword evidence="5" id="KW-1185">Reference proteome</keyword>
<dbReference type="InterPro" id="IPR007492">
    <property type="entry name" value="LytTR_DNA-bd_dom"/>
</dbReference>
<dbReference type="Gene3D" id="2.40.50.1020">
    <property type="entry name" value="LytTr DNA-binding domain"/>
    <property type="match status" value="1"/>
</dbReference>
<dbReference type="InterPro" id="IPR046947">
    <property type="entry name" value="LytR-like"/>
</dbReference>
<dbReference type="GO" id="GO:0003677">
    <property type="term" value="F:DNA binding"/>
    <property type="evidence" value="ECO:0007669"/>
    <property type="project" value="InterPro"/>
</dbReference>
<accession>A0A941DJU6</accession>
<dbReference type="InterPro" id="IPR001789">
    <property type="entry name" value="Sig_transdc_resp-reg_receiver"/>
</dbReference>
<organism evidence="4 5">
    <name type="scientific">Undibacterium baiyunense</name>
    <dbReference type="NCBI Taxonomy" id="2828731"/>
    <lineage>
        <taxon>Bacteria</taxon>
        <taxon>Pseudomonadati</taxon>
        <taxon>Pseudomonadota</taxon>
        <taxon>Betaproteobacteria</taxon>
        <taxon>Burkholderiales</taxon>
        <taxon>Oxalobacteraceae</taxon>
        <taxon>Undibacterium</taxon>
    </lineage>
</organism>
<dbReference type="Pfam" id="PF04397">
    <property type="entry name" value="LytTR"/>
    <property type="match status" value="1"/>
</dbReference>
<proteinExistence type="predicted"/>
<evidence type="ECO:0000259" key="2">
    <source>
        <dbReference type="PROSITE" id="PS50110"/>
    </source>
</evidence>
<evidence type="ECO:0000256" key="1">
    <source>
        <dbReference type="PROSITE-ProRule" id="PRU00169"/>
    </source>
</evidence>
<gene>
    <name evidence="4" type="ORF">KDM92_16510</name>
</gene>
<feature type="domain" description="HTH LytTR-type" evidence="3">
    <location>
        <begin position="139"/>
        <end position="209"/>
    </location>
</feature>
<dbReference type="PANTHER" id="PTHR37299:SF1">
    <property type="entry name" value="STAGE 0 SPORULATION PROTEIN A HOMOLOG"/>
    <property type="match status" value="1"/>
</dbReference>
<dbReference type="EMBL" id="JAGSPM010000013">
    <property type="protein sequence ID" value="MBR7748187.1"/>
    <property type="molecule type" value="Genomic_DNA"/>
</dbReference>
<dbReference type="SUPFAM" id="SSF52172">
    <property type="entry name" value="CheY-like"/>
    <property type="match status" value="1"/>
</dbReference>
<name>A0A941DJU6_9BURK</name>
<dbReference type="AlphaFoldDB" id="A0A941DJU6"/>
<feature type="modified residue" description="4-aspartylphosphate" evidence="1">
    <location>
        <position position="55"/>
    </location>
</feature>
<dbReference type="PANTHER" id="PTHR37299">
    <property type="entry name" value="TRANSCRIPTIONAL REGULATOR-RELATED"/>
    <property type="match status" value="1"/>
</dbReference>
<dbReference type="GO" id="GO:0000156">
    <property type="term" value="F:phosphorelay response regulator activity"/>
    <property type="evidence" value="ECO:0007669"/>
    <property type="project" value="InterPro"/>
</dbReference>
<keyword evidence="1" id="KW-0597">Phosphoprotein</keyword>
<evidence type="ECO:0000313" key="5">
    <source>
        <dbReference type="Proteomes" id="UP000680158"/>
    </source>
</evidence>
<dbReference type="PROSITE" id="PS50110">
    <property type="entry name" value="RESPONSE_REGULATORY"/>
    <property type="match status" value="1"/>
</dbReference>
<feature type="domain" description="Response regulatory" evidence="2">
    <location>
        <begin position="4"/>
        <end position="115"/>
    </location>
</feature>
<sequence length="242" mass="27283">MALNYLIIDDEPIVHTLIRQFADSLGSLHFVGSAFRAKDAQTLLDMQKVDLIFLDVQMPAQSGFEFLQSLVDPPHVIVISAHKDYALESYEYAITDYLLKPFNLQRFSHAIEKVEKDIAKKAALLQAQSGVSSSMAKHIFIKDDKKQHQVALDALIYIKANGNFTSVYHADGHILSQMKISDFEKILPKDKFSRVHRSYIIAHHAISLISANEIELGATLIPVGRVYKEHVSRILKLDKNAD</sequence>
<dbReference type="Pfam" id="PF00072">
    <property type="entry name" value="Response_reg"/>
    <property type="match status" value="1"/>
</dbReference>